<feature type="transmembrane region" description="Helical" evidence="1">
    <location>
        <begin position="37"/>
        <end position="56"/>
    </location>
</feature>
<dbReference type="InterPro" id="IPR015943">
    <property type="entry name" value="WD40/YVTN_repeat-like_dom_sf"/>
</dbReference>
<dbReference type="Proteomes" id="UP001058003">
    <property type="component" value="Chromosome"/>
</dbReference>
<evidence type="ECO:0000313" key="2">
    <source>
        <dbReference type="EMBL" id="UWZ55466.1"/>
    </source>
</evidence>
<keyword evidence="1" id="KW-0812">Transmembrane</keyword>
<proteinExistence type="predicted"/>
<organism evidence="2 3">
    <name type="scientific">Dactylosporangium aurantiacum</name>
    <dbReference type="NCBI Taxonomy" id="35754"/>
    <lineage>
        <taxon>Bacteria</taxon>
        <taxon>Bacillati</taxon>
        <taxon>Actinomycetota</taxon>
        <taxon>Actinomycetes</taxon>
        <taxon>Micromonosporales</taxon>
        <taxon>Micromonosporaceae</taxon>
        <taxon>Dactylosporangium</taxon>
    </lineage>
</organism>
<dbReference type="SUPFAM" id="SSF110296">
    <property type="entry name" value="Oligoxyloglucan reducing end-specific cellobiohydrolase"/>
    <property type="match status" value="1"/>
</dbReference>
<keyword evidence="1" id="KW-0472">Membrane</keyword>
<evidence type="ECO:0000313" key="3">
    <source>
        <dbReference type="Proteomes" id="UP001058003"/>
    </source>
</evidence>
<dbReference type="RefSeq" id="WP_033358320.1">
    <property type="nucleotide sequence ID" value="NZ_CP073767.1"/>
</dbReference>
<protein>
    <submittedName>
        <fullName evidence="2">Exo-alpha-sialidase</fullName>
    </submittedName>
</protein>
<dbReference type="OrthoDB" id="3333087at2"/>
<reference evidence="2" key="1">
    <citation type="submission" date="2021-04" db="EMBL/GenBank/DDBJ databases">
        <title>Dactylosporangium aurantiacum NRRL B-8018 full assembly.</title>
        <authorList>
            <person name="Hartkoorn R.C."/>
            <person name="Beaudoing E."/>
            <person name="Hot D."/>
        </authorList>
    </citation>
    <scope>NUCLEOTIDE SEQUENCE</scope>
    <source>
        <strain evidence="2">NRRL B-8018</strain>
    </source>
</reference>
<accession>A0A9Q9MKA3</accession>
<keyword evidence="3" id="KW-1185">Reference proteome</keyword>
<dbReference type="AlphaFoldDB" id="A0A9Q9MKA3"/>
<name>A0A9Q9MKA3_9ACTN</name>
<sequence>MPDELETLLRAQRLDIAQPPLAAITARARVLRRRRRAVRAAVAAVAAAAFAVPWLWPGDAPPPQVTSTPAVPTGAVYTGGGITINGLPGLPRDLPGKIVDAQFIDADRGFLLTVECAGSCTAWVSASADGGRTWTTDRAPGAFAAPGRADALALVVAGARVALIGEPGRASSEDGVHWDTADDRPATAALPGDARLLLRGSQVTALLHDGTTLVLPPAQPPITPAWVAPVRAGDGSWWVGGTSGGHPAVAVSRDGGATWQPTTFPGTGTARVSFLGRDVYAALADPTTSPPTLLGVAASADGGAHFGDPGPRPGSTVGGDLVPLLDGRLLMVDGDSHWLVSTDRGATWQRIQGLHPTGRLARTQTGWVAYGMSTIYTAYSVDGTTWQKLDAQ</sequence>
<evidence type="ECO:0000256" key="1">
    <source>
        <dbReference type="SAM" id="Phobius"/>
    </source>
</evidence>
<dbReference type="EMBL" id="CP073767">
    <property type="protein sequence ID" value="UWZ55466.1"/>
    <property type="molecule type" value="Genomic_DNA"/>
</dbReference>
<dbReference type="CDD" id="cd15482">
    <property type="entry name" value="Sialidase_non-viral"/>
    <property type="match status" value="1"/>
</dbReference>
<dbReference type="KEGG" id="daur:Daura_04315"/>
<gene>
    <name evidence="2" type="ORF">Daura_04315</name>
</gene>
<keyword evidence="1" id="KW-1133">Transmembrane helix</keyword>
<dbReference type="Gene3D" id="2.130.10.10">
    <property type="entry name" value="YVTN repeat-like/Quinoprotein amine dehydrogenase"/>
    <property type="match status" value="1"/>
</dbReference>